<name>A0ABU8RWA4_9SPHN</name>
<accession>A0ABU8RWA4</accession>
<reference evidence="1 2" key="1">
    <citation type="submission" date="2024-03" db="EMBL/GenBank/DDBJ databases">
        <authorList>
            <person name="Jo J.-H."/>
        </authorList>
    </citation>
    <scope>NUCLEOTIDE SEQUENCE [LARGE SCALE GENOMIC DNA]</scope>
    <source>
        <strain evidence="1 2">PS1R-30</strain>
    </source>
</reference>
<organism evidence="1 2">
    <name type="scientific">Novosphingobium anseongense</name>
    <dbReference type="NCBI Taxonomy" id="3133436"/>
    <lineage>
        <taxon>Bacteria</taxon>
        <taxon>Pseudomonadati</taxon>
        <taxon>Pseudomonadota</taxon>
        <taxon>Alphaproteobacteria</taxon>
        <taxon>Sphingomonadales</taxon>
        <taxon>Sphingomonadaceae</taxon>
        <taxon>Novosphingobium</taxon>
    </lineage>
</organism>
<dbReference type="EMBL" id="JBBHJZ010000002">
    <property type="protein sequence ID" value="MEJ5977360.1"/>
    <property type="molecule type" value="Genomic_DNA"/>
</dbReference>
<sequence length="70" mass="7747">MFDSPDAQAYIERAEMHEQLAAATSDEPARKMHQAMAEAYRRKAGEAKARLVQAIPLDAAPSRLMMSNSI</sequence>
<dbReference type="RefSeq" id="WP_339587299.1">
    <property type="nucleotide sequence ID" value="NZ_JBBHJZ010000002.1"/>
</dbReference>
<evidence type="ECO:0000313" key="2">
    <source>
        <dbReference type="Proteomes" id="UP001361239"/>
    </source>
</evidence>
<evidence type="ECO:0000313" key="1">
    <source>
        <dbReference type="EMBL" id="MEJ5977360.1"/>
    </source>
</evidence>
<comment type="caution">
    <text evidence="1">The sequence shown here is derived from an EMBL/GenBank/DDBJ whole genome shotgun (WGS) entry which is preliminary data.</text>
</comment>
<protein>
    <submittedName>
        <fullName evidence="1">Uncharacterized protein</fullName>
    </submittedName>
</protein>
<keyword evidence="2" id="KW-1185">Reference proteome</keyword>
<gene>
    <name evidence="1" type="ORF">WG901_11985</name>
</gene>
<proteinExistence type="predicted"/>
<dbReference type="Proteomes" id="UP001361239">
    <property type="component" value="Unassembled WGS sequence"/>
</dbReference>